<dbReference type="Pfam" id="PF03621">
    <property type="entry name" value="MbtH"/>
    <property type="match status" value="1"/>
</dbReference>
<dbReference type="KEGG" id="sgu:SGLAU_04490"/>
<dbReference type="eggNOG" id="COG3251">
    <property type="taxonomic scope" value="Bacteria"/>
</dbReference>
<dbReference type="RefSeq" id="WP_043498542.1">
    <property type="nucleotide sequence ID" value="NZ_CP009438.1"/>
</dbReference>
<proteinExistence type="predicted"/>
<dbReference type="SMART" id="SM00923">
    <property type="entry name" value="MbtH"/>
    <property type="match status" value="1"/>
</dbReference>
<dbReference type="InterPro" id="IPR037407">
    <property type="entry name" value="MLP_fam"/>
</dbReference>
<name>A0A089X789_STRGA</name>
<dbReference type="GO" id="GO:0019290">
    <property type="term" value="P:siderophore biosynthetic process"/>
    <property type="evidence" value="ECO:0007669"/>
    <property type="project" value="TreeGrafter"/>
</dbReference>
<dbReference type="InterPro" id="IPR005153">
    <property type="entry name" value="MbtH-like_dom"/>
</dbReference>
<sequence length="75" mass="8587">MPNPFDDDSREFLALCNAEEQYSLWPQDIAVPEGWRAVYGPAAREEVIGYIDRTWTDMRPKSLRDAMARNDGLPA</sequence>
<keyword evidence="3" id="KW-1185">Reference proteome</keyword>
<evidence type="ECO:0000313" key="2">
    <source>
        <dbReference type="EMBL" id="AIR96924.1"/>
    </source>
</evidence>
<evidence type="ECO:0000259" key="1">
    <source>
        <dbReference type="SMART" id="SM00923"/>
    </source>
</evidence>
<dbReference type="SUPFAM" id="SSF160582">
    <property type="entry name" value="MbtH-like"/>
    <property type="match status" value="1"/>
</dbReference>
<dbReference type="EMBL" id="CP009438">
    <property type="protein sequence ID" value="AIR96924.1"/>
    <property type="molecule type" value="Genomic_DNA"/>
</dbReference>
<dbReference type="PANTHER" id="PTHR38444">
    <property type="entry name" value="ENTEROBACTIN BIOSYNTHESIS PROTEIN YBDZ"/>
    <property type="match status" value="1"/>
</dbReference>
<organism evidence="2 3">
    <name type="scientific">Streptomyces glaucescens</name>
    <dbReference type="NCBI Taxonomy" id="1907"/>
    <lineage>
        <taxon>Bacteria</taxon>
        <taxon>Bacillati</taxon>
        <taxon>Actinomycetota</taxon>
        <taxon>Actinomycetes</taxon>
        <taxon>Kitasatosporales</taxon>
        <taxon>Streptomycetaceae</taxon>
        <taxon>Streptomyces</taxon>
    </lineage>
</organism>
<dbReference type="Proteomes" id="UP000029482">
    <property type="component" value="Chromosome"/>
</dbReference>
<dbReference type="HOGENOM" id="CLU_181321_1_0_11"/>
<gene>
    <name evidence="2" type="ORF">SGLAU_04490</name>
</gene>
<reference evidence="3" key="1">
    <citation type="journal article" date="2015" name="J. Biotechnol.">
        <title>Complete genome sequence of the actinobacterium Streptomyces glaucescens GLA.O (DSM 40922) consisting of a linear chromosome and one linear plasmid.</title>
        <authorList>
            <person name="Ortseifen V."/>
            <person name="Winkler A."/>
            <person name="Albersmeier A."/>
            <person name="Wendler S."/>
            <person name="Puhler A."/>
            <person name="Kalinowski J."/>
            <person name="Ruckert C."/>
        </authorList>
    </citation>
    <scope>NUCLEOTIDE SEQUENCE [LARGE SCALE GENOMIC DNA]</scope>
    <source>
        <strain evidence="3">DSM 40922 / GLA O</strain>
    </source>
</reference>
<evidence type="ECO:0000313" key="3">
    <source>
        <dbReference type="Proteomes" id="UP000029482"/>
    </source>
</evidence>
<protein>
    <recommendedName>
        <fullName evidence="1">MbtH-like domain-containing protein</fullName>
    </recommendedName>
</protein>
<feature type="domain" description="MbtH-like" evidence="1">
    <location>
        <begin position="3"/>
        <end position="53"/>
    </location>
</feature>
<dbReference type="Gene3D" id="3.90.820.10">
    <property type="entry name" value="Structural Genomics, Unknown Function 30-nov-00 1gh9 Mol_id"/>
    <property type="match status" value="1"/>
</dbReference>
<accession>A0A089X789</accession>
<dbReference type="AlphaFoldDB" id="A0A089X789"/>
<dbReference type="PANTHER" id="PTHR38444:SF1">
    <property type="entry name" value="ENTEROBACTIN BIOSYNTHESIS PROTEIN YBDZ"/>
    <property type="match status" value="1"/>
</dbReference>
<dbReference type="GO" id="GO:0005829">
    <property type="term" value="C:cytosol"/>
    <property type="evidence" value="ECO:0007669"/>
    <property type="project" value="TreeGrafter"/>
</dbReference>
<dbReference type="InterPro" id="IPR038020">
    <property type="entry name" value="MbtH-like_sf"/>
</dbReference>
<dbReference type="STRING" id="1907.SGLAU_04490"/>
<dbReference type="OrthoDB" id="7584480at2"/>